<proteinExistence type="predicted"/>
<dbReference type="PROSITE" id="PS51078">
    <property type="entry name" value="ICLR_ED"/>
    <property type="match status" value="1"/>
</dbReference>
<protein>
    <submittedName>
        <fullName evidence="6">Pca operon regulatory protein</fullName>
    </submittedName>
</protein>
<dbReference type="EMBL" id="MLJW01000196">
    <property type="protein sequence ID" value="OIQ93981.1"/>
    <property type="molecule type" value="Genomic_DNA"/>
</dbReference>
<dbReference type="PANTHER" id="PTHR30136:SF34">
    <property type="entry name" value="TRANSCRIPTIONAL REGULATOR"/>
    <property type="match status" value="1"/>
</dbReference>
<dbReference type="AlphaFoldDB" id="A0A1J5S0W4"/>
<dbReference type="PROSITE" id="PS51077">
    <property type="entry name" value="HTH_ICLR"/>
    <property type="match status" value="1"/>
</dbReference>
<dbReference type="GO" id="GO:0046278">
    <property type="term" value="P:3,4-dihydroxybenzoate metabolic process"/>
    <property type="evidence" value="ECO:0007669"/>
    <property type="project" value="InterPro"/>
</dbReference>
<feature type="domain" description="HTH iclR-type" evidence="4">
    <location>
        <begin position="16"/>
        <end position="76"/>
    </location>
</feature>
<dbReference type="InterPro" id="IPR050707">
    <property type="entry name" value="HTH_MetabolicPath_Reg"/>
</dbReference>
<dbReference type="InterPro" id="IPR036388">
    <property type="entry name" value="WH-like_DNA-bd_sf"/>
</dbReference>
<name>A0A1J5S0W4_9ZZZZ</name>
<dbReference type="InterPro" id="IPR005471">
    <property type="entry name" value="Tscrpt_reg_IclR_N"/>
</dbReference>
<dbReference type="Gene3D" id="1.10.10.10">
    <property type="entry name" value="Winged helix-like DNA-binding domain superfamily/Winged helix DNA-binding domain"/>
    <property type="match status" value="1"/>
</dbReference>
<keyword evidence="3" id="KW-0804">Transcription</keyword>
<dbReference type="InterPro" id="IPR029016">
    <property type="entry name" value="GAF-like_dom_sf"/>
</dbReference>
<dbReference type="InterPro" id="IPR036390">
    <property type="entry name" value="WH_DNA-bd_sf"/>
</dbReference>
<evidence type="ECO:0000256" key="3">
    <source>
        <dbReference type="ARBA" id="ARBA00023163"/>
    </source>
</evidence>
<dbReference type="PANTHER" id="PTHR30136">
    <property type="entry name" value="HELIX-TURN-HELIX TRANSCRIPTIONAL REGULATOR, ICLR FAMILY"/>
    <property type="match status" value="1"/>
</dbReference>
<dbReference type="SUPFAM" id="SSF46785">
    <property type="entry name" value="Winged helix' DNA-binding domain"/>
    <property type="match status" value="1"/>
</dbReference>
<evidence type="ECO:0000256" key="1">
    <source>
        <dbReference type="ARBA" id="ARBA00023015"/>
    </source>
</evidence>
<dbReference type="Pfam" id="PF01614">
    <property type="entry name" value="IclR_C"/>
    <property type="match status" value="1"/>
</dbReference>
<dbReference type="Pfam" id="PF09339">
    <property type="entry name" value="HTH_IclR"/>
    <property type="match status" value="1"/>
</dbReference>
<gene>
    <name evidence="6" type="primary">pcaU</name>
    <name evidence="6" type="ORF">GALL_240760</name>
</gene>
<comment type="caution">
    <text evidence="6">The sequence shown here is derived from an EMBL/GenBank/DDBJ whole genome shotgun (WGS) entry which is preliminary data.</text>
</comment>
<dbReference type="InterPro" id="IPR012794">
    <property type="entry name" value="PcaR_PcaU"/>
</dbReference>
<dbReference type="GO" id="GO:0045892">
    <property type="term" value="P:negative regulation of DNA-templated transcription"/>
    <property type="evidence" value="ECO:0007669"/>
    <property type="project" value="TreeGrafter"/>
</dbReference>
<dbReference type="Gene3D" id="3.30.450.40">
    <property type="match status" value="1"/>
</dbReference>
<dbReference type="GO" id="GO:0045893">
    <property type="term" value="P:positive regulation of DNA-templated transcription"/>
    <property type="evidence" value="ECO:0007669"/>
    <property type="project" value="InterPro"/>
</dbReference>
<dbReference type="GO" id="GO:0003700">
    <property type="term" value="F:DNA-binding transcription factor activity"/>
    <property type="evidence" value="ECO:0007669"/>
    <property type="project" value="TreeGrafter"/>
</dbReference>
<dbReference type="GO" id="GO:0003677">
    <property type="term" value="F:DNA binding"/>
    <property type="evidence" value="ECO:0007669"/>
    <property type="project" value="UniProtKB-KW"/>
</dbReference>
<keyword evidence="1" id="KW-0805">Transcription regulation</keyword>
<dbReference type="InterPro" id="IPR014757">
    <property type="entry name" value="Tscrpt_reg_IclR_C"/>
</dbReference>
<dbReference type="SMART" id="SM00346">
    <property type="entry name" value="HTH_ICLR"/>
    <property type="match status" value="1"/>
</dbReference>
<feature type="domain" description="IclR-ED" evidence="5">
    <location>
        <begin position="77"/>
        <end position="259"/>
    </location>
</feature>
<accession>A0A1J5S0W4</accession>
<sequence length="259" mass="28237">MANLEYPRRGGEKEYVAGLEKGLSIIEAFGIQNRAMTLSEAAEITGHTRASARRSLLTLQGLGYVEWDGKYFRLAARVLRLGHAYVTSNPLSRIVQPMLEALSERTQESSSLAVLDGTDIVFVARAATRQSLSSGLGLGSRLPAYCAATGRVLLAALPKKEAESILKRGRRYQLTPNTRTAMADLLDLLNEVRRQGYAVCNEELELGVRSIAVPVRDAAGQTMAAMSIVASTARYSLERIIDTLLPQLESVRRALGTML</sequence>
<evidence type="ECO:0000313" key="6">
    <source>
        <dbReference type="EMBL" id="OIQ93981.1"/>
    </source>
</evidence>
<evidence type="ECO:0000259" key="5">
    <source>
        <dbReference type="PROSITE" id="PS51078"/>
    </source>
</evidence>
<organism evidence="6">
    <name type="scientific">mine drainage metagenome</name>
    <dbReference type="NCBI Taxonomy" id="410659"/>
    <lineage>
        <taxon>unclassified sequences</taxon>
        <taxon>metagenomes</taxon>
        <taxon>ecological metagenomes</taxon>
    </lineage>
</organism>
<dbReference type="SUPFAM" id="SSF55781">
    <property type="entry name" value="GAF domain-like"/>
    <property type="match status" value="1"/>
</dbReference>
<keyword evidence="2" id="KW-0238">DNA-binding</keyword>
<reference evidence="6" key="1">
    <citation type="submission" date="2016-10" db="EMBL/GenBank/DDBJ databases">
        <title>Sequence of Gallionella enrichment culture.</title>
        <authorList>
            <person name="Poehlein A."/>
            <person name="Muehling M."/>
            <person name="Daniel R."/>
        </authorList>
    </citation>
    <scope>NUCLEOTIDE SEQUENCE</scope>
</reference>
<dbReference type="NCBIfam" id="TIGR02431">
    <property type="entry name" value="pcaR_pcaU"/>
    <property type="match status" value="1"/>
</dbReference>
<evidence type="ECO:0000259" key="4">
    <source>
        <dbReference type="PROSITE" id="PS51077"/>
    </source>
</evidence>
<evidence type="ECO:0000256" key="2">
    <source>
        <dbReference type="ARBA" id="ARBA00023125"/>
    </source>
</evidence>